<evidence type="ECO:0000313" key="7">
    <source>
        <dbReference type="EMBL" id="WCT79219.1"/>
    </source>
</evidence>
<dbReference type="InterPro" id="IPR044043">
    <property type="entry name" value="VanA_C_cat"/>
</dbReference>
<keyword evidence="5" id="KW-0411">Iron-sulfur</keyword>
<protein>
    <submittedName>
        <fullName evidence="7">Rieske 2Fe-2S domain-containing protein</fullName>
    </submittedName>
</protein>
<proteinExistence type="predicted"/>
<reference evidence="7 8" key="1">
    <citation type="submission" date="2023-02" db="EMBL/GenBank/DDBJ databases">
        <title>Genome sequence of Novosphingobium humi KACC 19094.</title>
        <authorList>
            <person name="Kim S."/>
            <person name="Heo J."/>
            <person name="Kwon S.-W."/>
        </authorList>
    </citation>
    <scope>NUCLEOTIDE SEQUENCE [LARGE SCALE GENOMIC DNA]</scope>
    <source>
        <strain evidence="7 8">KACC 19094</strain>
        <plasmid evidence="7 8">unnamed1</plasmid>
    </source>
</reference>
<dbReference type="EMBL" id="CP117418">
    <property type="protein sequence ID" value="WCT79219.1"/>
    <property type="molecule type" value="Genomic_DNA"/>
</dbReference>
<accession>A0ABY7U113</accession>
<dbReference type="PROSITE" id="PS51296">
    <property type="entry name" value="RIESKE"/>
    <property type="match status" value="1"/>
</dbReference>
<dbReference type="InterPro" id="IPR015881">
    <property type="entry name" value="ARHD_Rieske_2Fe_2S"/>
</dbReference>
<dbReference type="InterPro" id="IPR017941">
    <property type="entry name" value="Rieske_2Fe-2S"/>
</dbReference>
<dbReference type="RefSeq" id="WP_273619496.1">
    <property type="nucleotide sequence ID" value="NZ_CP117418.1"/>
</dbReference>
<organism evidence="7 8">
    <name type="scientific">Novosphingobium humi</name>
    <dbReference type="NCBI Taxonomy" id="2282397"/>
    <lineage>
        <taxon>Bacteria</taxon>
        <taxon>Pseudomonadati</taxon>
        <taxon>Pseudomonadota</taxon>
        <taxon>Alphaproteobacteria</taxon>
        <taxon>Sphingomonadales</taxon>
        <taxon>Sphingomonadaceae</taxon>
        <taxon>Novosphingobium</taxon>
    </lineage>
</organism>
<keyword evidence="7" id="KW-0614">Plasmid</keyword>
<keyword evidence="3" id="KW-0560">Oxidoreductase</keyword>
<gene>
    <name evidence="7" type="ORF">PQ457_19655</name>
</gene>
<evidence type="ECO:0000259" key="6">
    <source>
        <dbReference type="PROSITE" id="PS51296"/>
    </source>
</evidence>
<evidence type="ECO:0000313" key="8">
    <source>
        <dbReference type="Proteomes" id="UP001218231"/>
    </source>
</evidence>
<dbReference type="PROSITE" id="PS00570">
    <property type="entry name" value="RING_HYDROXYL_ALPHA"/>
    <property type="match status" value="1"/>
</dbReference>
<keyword evidence="4" id="KW-0408">Iron</keyword>
<dbReference type="Proteomes" id="UP001218231">
    <property type="component" value="Plasmid unnamed1"/>
</dbReference>
<dbReference type="Pfam" id="PF19112">
    <property type="entry name" value="VanA_C"/>
    <property type="match status" value="1"/>
</dbReference>
<evidence type="ECO:0000256" key="3">
    <source>
        <dbReference type="ARBA" id="ARBA00023002"/>
    </source>
</evidence>
<evidence type="ECO:0000256" key="4">
    <source>
        <dbReference type="ARBA" id="ARBA00023004"/>
    </source>
</evidence>
<evidence type="ECO:0000256" key="5">
    <source>
        <dbReference type="ARBA" id="ARBA00023014"/>
    </source>
</evidence>
<dbReference type="SUPFAM" id="SSF50022">
    <property type="entry name" value="ISP domain"/>
    <property type="match status" value="1"/>
</dbReference>
<dbReference type="PANTHER" id="PTHR21266:SF60">
    <property type="entry name" value="3-KETOSTEROID-9-ALPHA-MONOOXYGENASE, OXYGENASE COMPONENT"/>
    <property type="match status" value="1"/>
</dbReference>
<name>A0ABY7U113_9SPHN</name>
<keyword evidence="1" id="KW-0001">2Fe-2S</keyword>
<dbReference type="PANTHER" id="PTHR21266">
    <property type="entry name" value="IRON-SULFUR DOMAIN CONTAINING PROTEIN"/>
    <property type="match status" value="1"/>
</dbReference>
<feature type="domain" description="Rieske" evidence="6">
    <location>
        <begin position="17"/>
        <end position="118"/>
    </location>
</feature>
<dbReference type="Gene3D" id="3.90.380.10">
    <property type="entry name" value="Naphthalene 1,2-dioxygenase Alpha Subunit, Chain A, domain 1"/>
    <property type="match status" value="1"/>
</dbReference>
<dbReference type="InterPro" id="IPR050584">
    <property type="entry name" value="Cholesterol_7-desaturase"/>
</dbReference>
<geneLocation type="plasmid" evidence="7 8">
    <name>unnamed1</name>
</geneLocation>
<dbReference type="SUPFAM" id="SSF55961">
    <property type="entry name" value="Bet v1-like"/>
    <property type="match status" value="1"/>
</dbReference>
<dbReference type="Gene3D" id="2.102.10.10">
    <property type="entry name" value="Rieske [2Fe-2S] iron-sulphur domain"/>
    <property type="match status" value="1"/>
</dbReference>
<evidence type="ECO:0000256" key="1">
    <source>
        <dbReference type="ARBA" id="ARBA00022714"/>
    </source>
</evidence>
<keyword evidence="8" id="KW-1185">Reference proteome</keyword>
<dbReference type="Pfam" id="PF00355">
    <property type="entry name" value="Rieske"/>
    <property type="match status" value="1"/>
</dbReference>
<evidence type="ECO:0000256" key="2">
    <source>
        <dbReference type="ARBA" id="ARBA00022723"/>
    </source>
</evidence>
<sequence length="357" mass="39896">MNDAAIDVSTRFVLDAWYVMGTVEELNAGPIVRRVLDIPMFAYRQDDGTPVVMLDRCPHRRFPMSRSTIERDGIRCGYHGLKFAHDGRCIDVPAQQGRCGELAIRTFEAVEHADWLWVWTGNTPSDGRLPPQAPEFEDGIPWRRRQICAHHVHARASLFQDNLLDLSHLTFLHAGNIGGSGVEVTRPDLKVMPFGLSVRREVLDPAMAKLPLGQAMGIDGTVVRVLEQQFYLPSLHITGSAFYEPDGNGKPGQSLGSFRVLHALTPETATTMHYFQAYQRNFALDDLETDVVIERVLNLPIPEDVQAAELIEAELQAAKSLEPEIHIISDVVALRGRALMQRAMERELRPTSTMADA</sequence>
<dbReference type="InterPro" id="IPR036922">
    <property type="entry name" value="Rieske_2Fe-2S_sf"/>
</dbReference>
<keyword evidence="2" id="KW-0479">Metal-binding</keyword>